<evidence type="ECO:0000313" key="3">
    <source>
        <dbReference type="Proteomes" id="UP000828390"/>
    </source>
</evidence>
<protein>
    <submittedName>
        <fullName evidence="2">Uncharacterized protein</fullName>
    </submittedName>
</protein>
<accession>A0A9D4KA95</accession>
<dbReference type="AlphaFoldDB" id="A0A9D4KA95"/>
<dbReference type="GO" id="GO:0003677">
    <property type="term" value="F:DNA binding"/>
    <property type="evidence" value="ECO:0007669"/>
    <property type="project" value="InterPro"/>
</dbReference>
<dbReference type="GO" id="GO:0006264">
    <property type="term" value="P:mitochondrial DNA replication"/>
    <property type="evidence" value="ECO:0007669"/>
    <property type="project" value="TreeGrafter"/>
</dbReference>
<evidence type="ECO:0000256" key="1">
    <source>
        <dbReference type="SAM" id="Coils"/>
    </source>
</evidence>
<dbReference type="PANTHER" id="PTHR10267:SF0">
    <property type="entry name" value="DNA POLYMERASE SUBUNIT GAMMA-1"/>
    <property type="match status" value="1"/>
</dbReference>
<evidence type="ECO:0000313" key="2">
    <source>
        <dbReference type="EMBL" id="KAH3836062.1"/>
    </source>
</evidence>
<proteinExistence type="predicted"/>
<dbReference type="InterPro" id="IPR002297">
    <property type="entry name" value="DNA-dir_DNA_pol_A_mt"/>
</dbReference>
<name>A0A9D4KA95_DREPO</name>
<comment type="caution">
    <text evidence="2">The sequence shown here is derived from an EMBL/GenBank/DDBJ whole genome shotgun (WGS) entry which is preliminary data.</text>
</comment>
<dbReference type="Proteomes" id="UP000828390">
    <property type="component" value="Unassembled WGS sequence"/>
</dbReference>
<dbReference type="GO" id="GO:0005760">
    <property type="term" value="C:gamma DNA polymerase complex"/>
    <property type="evidence" value="ECO:0007669"/>
    <property type="project" value="InterPro"/>
</dbReference>
<keyword evidence="1" id="KW-0175">Coiled coil</keyword>
<dbReference type="GO" id="GO:0003887">
    <property type="term" value="F:DNA-directed DNA polymerase activity"/>
    <property type="evidence" value="ECO:0007669"/>
    <property type="project" value="TreeGrafter"/>
</dbReference>
<organism evidence="2 3">
    <name type="scientific">Dreissena polymorpha</name>
    <name type="common">Zebra mussel</name>
    <name type="synonym">Mytilus polymorpha</name>
    <dbReference type="NCBI Taxonomy" id="45954"/>
    <lineage>
        <taxon>Eukaryota</taxon>
        <taxon>Metazoa</taxon>
        <taxon>Spiralia</taxon>
        <taxon>Lophotrochozoa</taxon>
        <taxon>Mollusca</taxon>
        <taxon>Bivalvia</taxon>
        <taxon>Autobranchia</taxon>
        <taxon>Heteroconchia</taxon>
        <taxon>Euheterodonta</taxon>
        <taxon>Imparidentia</taxon>
        <taxon>Neoheterodontei</taxon>
        <taxon>Myida</taxon>
        <taxon>Dreissenoidea</taxon>
        <taxon>Dreissenidae</taxon>
        <taxon>Dreissena</taxon>
    </lineage>
</organism>
<keyword evidence="3" id="KW-1185">Reference proteome</keyword>
<sequence>MFEMSTGYLPVNQNWQRYVNQSNTVYEDMQNQLKQLLMRLANDACKLLATEQ</sequence>
<gene>
    <name evidence="2" type="ORF">DPMN_109431</name>
</gene>
<reference evidence="2" key="2">
    <citation type="submission" date="2020-11" db="EMBL/GenBank/DDBJ databases">
        <authorList>
            <person name="McCartney M.A."/>
            <person name="Auch B."/>
            <person name="Kono T."/>
            <person name="Mallez S."/>
            <person name="Becker A."/>
            <person name="Gohl D.M."/>
            <person name="Silverstein K.A.T."/>
            <person name="Koren S."/>
            <person name="Bechman K.B."/>
            <person name="Herman A."/>
            <person name="Abrahante J.E."/>
            <person name="Garbe J."/>
        </authorList>
    </citation>
    <scope>NUCLEOTIDE SEQUENCE</scope>
    <source>
        <strain evidence="2">Duluth1</strain>
        <tissue evidence="2">Whole animal</tissue>
    </source>
</reference>
<dbReference type="GO" id="GO:0008408">
    <property type="term" value="F:3'-5' exonuclease activity"/>
    <property type="evidence" value="ECO:0007669"/>
    <property type="project" value="TreeGrafter"/>
</dbReference>
<dbReference type="EMBL" id="JAIWYP010000004">
    <property type="protein sequence ID" value="KAH3836062.1"/>
    <property type="molecule type" value="Genomic_DNA"/>
</dbReference>
<reference evidence="2" key="1">
    <citation type="journal article" date="2019" name="bioRxiv">
        <title>The Genome of the Zebra Mussel, Dreissena polymorpha: A Resource for Invasive Species Research.</title>
        <authorList>
            <person name="McCartney M.A."/>
            <person name="Auch B."/>
            <person name="Kono T."/>
            <person name="Mallez S."/>
            <person name="Zhang Y."/>
            <person name="Obille A."/>
            <person name="Becker A."/>
            <person name="Abrahante J.E."/>
            <person name="Garbe J."/>
            <person name="Badalamenti J.P."/>
            <person name="Herman A."/>
            <person name="Mangelson H."/>
            <person name="Liachko I."/>
            <person name="Sullivan S."/>
            <person name="Sone E.D."/>
            <person name="Koren S."/>
            <person name="Silverstein K.A.T."/>
            <person name="Beckman K.B."/>
            <person name="Gohl D.M."/>
        </authorList>
    </citation>
    <scope>NUCLEOTIDE SEQUENCE</scope>
    <source>
        <strain evidence="2">Duluth1</strain>
        <tissue evidence="2">Whole animal</tissue>
    </source>
</reference>
<dbReference type="PANTHER" id="PTHR10267">
    <property type="entry name" value="DNA POLYMERASE SUBUNIT GAMMA-1"/>
    <property type="match status" value="1"/>
</dbReference>
<feature type="coiled-coil region" evidence="1">
    <location>
        <begin position="19"/>
        <end position="46"/>
    </location>
</feature>